<reference evidence="2 3" key="1">
    <citation type="journal article" date="2019" name="ACS Chem. Biol.">
        <title>Identification and Mobilization of a Cryptic Antibiotic Biosynthesis Gene Locus from a Human-Pathogenic Nocardia Isolate.</title>
        <authorList>
            <person name="Herisse M."/>
            <person name="Ishida K."/>
            <person name="Porter J.L."/>
            <person name="Howden B."/>
            <person name="Hertweck C."/>
            <person name="Stinear T.P."/>
            <person name="Pidot S.J."/>
        </authorList>
    </citation>
    <scope>NUCLEOTIDE SEQUENCE [LARGE SCALE GENOMIC DNA]</scope>
    <source>
        <strain evidence="2 3">AUSMDU00012717</strain>
    </source>
</reference>
<feature type="compositionally biased region" description="Basic and acidic residues" evidence="1">
    <location>
        <begin position="193"/>
        <end position="209"/>
    </location>
</feature>
<evidence type="ECO:0000313" key="3">
    <source>
        <dbReference type="Proteomes" id="UP000503540"/>
    </source>
</evidence>
<dbReference type="KEGG" id="nah:F5544_44060"/>
<dbReference type="EMBL" id="CP046172">
    <property type="protein sequence ID" value="QIS16615.1"/>
    <property type="molecule type" value="Genomic_DNA"/>
</dbReference>
<protein>
    <recommendedName>
        <fullName evidence="4">Regulatory protein</fullName>
    </recommendedName>
</protein>
<dbReference type="RefSeq" id="WP_238846985.1">
    <property type="nucleotide sequence ID" value="NZ_CP046172.1"/>
</dbReference>
<evidence type="ECO:0000256" key="1">
    <source>
        <dbReference type="SAM" id="MobiDB-lite"/>
    </source>
</evidence>
<dbReference type="Pfam" id="PF18937">
    <property type="entry name" value="DUF5685"/>
    <property type="match status" value="1"/>
</dbReference>
<feature type="compositionally biased region" description="Polar residues" evidence="1">
    <location>
        <begin position="354"/>
        <end position="364"/>
    </location>
</feature>
<proteinExistence type="predicted"/>
<dbReference type="Proteomes" id="UP000503540">
    <property type="component" value="Chromosome"/>
</dbReference>
<dbReference type="AlphaFoldDB" id="A0A6G9YTF8"/>
<accession>A0A6G9YTF8</accession>
<evidence type="ECO:0008006" key="4">
    <source>
        <dbReference type="Google" id="ProtNLM"/>
    </source>
</evidence>
<sequence length="534" mass="57167">MLRPCAHGAAKYGIDAAQWRAHLCGLCLGLRDGHGQSFRAATNTDAILLSVLTEAQLREPVSRTQAGRCALRGMQRASVATPGSPGVMLAATASLLLGAAKIRDHVDDGDTSRLTGRPMTRISNRWAERARAQAALIDLDVKPLIAAINSQYHLEQRAMRARSASVSGAIGVLERQTHADLPWSDGDATSDGTRADVPSRRDRIADLGDGRSGIPTLDELTAPTQLCAAELFAHTAVLARRPENVDALREAGRHFGRIAHLADAVEDYDADLARGRFNPLAATGTAIPEAHDLLRQSNSSLRSSIAAAGLQHVPTVRWMLLDPLRAVVHRLGRGIGAVSTHACGTAHHRDQPGDSPNSPGQQPFWSDRKPDSFEQQLSLPARQSSSRIQQLGFPGQRPVRPDSRPGSPEQQPVGTGPQPGPGQQPWSPDQQPTFPGQQPNFPGQQPVWPTADPDLPVAAPIQPPGLLEGIGLLLGQYCTGYACCADHRRPCSGEHKKAWMKRCECDDCCDCDCCSCCSGCDCCDCDCCGCDCSC</sequence>
<name>A0A6G9YTF8_9NOCA</name>
<organism evidence="2 3">
    <name type="scientific">Nocardia arthritidis</name>
    <dbReference type="NCBI Taxonomy" id="228602"/>
    <lineage>
        <taxon>Bacteria</taxon>
        <taxon>Bacillati</taxon>
        <taxon>Actinomycetota</taxon>
        <taxon>Actinomycetes</taxon>
        <taxon>Mycobacteriales</taxon>
        <taxon>Nocardiaceae</taxon>
        <taxon>Nocardia</taxon>
    </lineage>
</organism>
<evidence type="ECO:0000313" key="2">
    <source>
        <dbReference type="EMBL" id="QIS16615.1"/>
    </source>
</evidence>
<gene>
    <name evidence="2" type="ORF">F5544_44060</name>
</gene>
<dbReference type="InterPro" id="IPR043740">
    <property type="entry name" value="DUF5685"/>
</dbReference>
<feature type="compositionally biased region" description="Polar residues" evidence="1">
    <location>
        <begin position="373"/>
        <end position="389"/>
    </location>
</feature>
<feature type="region of interest" description="Disordered" evidence="1">
    <location>
        <begin position="181"/>
        <end position="216"/>
    </location>
</feature>
<keyword evidence="3" id="KW-1185">Reference proteome</keyword>
<feature type="region of interest" description="Disordered" evidence="1">
    <location>
        <begin position="344"/>
        <end position="454"/>
    </location>
</feature>
<feature type="compositionally biased region" description="Low complexity" evidence="1">
    <location>
        <begin position="408"/>
        <end position="446"/>
    </location>
</feature>